<dbReference type="EMBL" id="KZ824627">
    <property type="protein sequence ID" value="RAK80978.1"/>
    <property type="molecule type" value="Genomic_DNA"/>
</dbReference>
<evidence type="ECO:0000313" key="3">
    <source>
        <dbReference type="EMBL" id="RAK80978.1"/>
    </source>
</evidence>
<dbReference type="PROSITE" id="PS50127">
    <property type="entry name" value="UBC_2"/>
    <property type="match status" value="1"/>
</dbReference>
<evidence type="ECO:0000313" key="4">
    <source>
        <dbReference type="Proteomes" id="UP000249789"/>
    </source>
</evidence>
<dbReference type="AlphaFoldDB" id="A0A8G1RZ54"/>
<dbReference type="InterPro" id="IPR016135">
    <property type="entry name" value="UBQ-conjugating_enzyme/RWD"/>
</dbReference>
<dbReference type="RefSeq" id="XP_040804988.1">
    <property type="nucleotide sequence ID" value="XM_040947309.1"/>
</dbReference>
<evidence type="ECO:0000259" key="2">
    <source>
        <dbReference type="PROSITE" id="PS50127"/>
    </source>
</evidence>
<gene>
    <name evidence="3" type="ORF">BO72DRAFT_475053</name>
</gene>
<dbReference type="SUPFAM" id="SSF54495">
    <property type="entry name" value="UBC-like"/>
    <property type="match status" value="1"/>
</dbReference>
<dbReference type="GeneID" id="63864642"/>
<proteinExistence type="predicted"/>
<dbReference type="Pfam" id="PF00179">
    <property type="entry name" value="UQ_con"/>
    <property type="match status" value="1"/>
</dbReference>
<dbReference type="InterPro" id="IPR050113">
    <property type="entry name" value="Ub_conjugating_enzyme"/>
</dbReference>
<dbReference type="PANTHER" id="PTHR24067">
    <property type="entry name" value="UBIQUITIN-CONJUGATING ENZYME E2"/>
    <property type="match status" value="1"/>
</dbReference>
<protein>
    <submittedName>
        <fullName evidence="3">UBC-like protein</fullName>
    </submittedName>
</protein>
<accession>A0A8G1RZ54</accession>
<name>A0A8G1RZ54_9EURO</name>
<dbReference type="VEuPathDB" id="FungiDB:BO72DRAFT_475053"/>
<sequence length="175" mass="19232">MEEVHRKDFVAIARVLAPPASSPPDPYRRVRAELLATVEDGPHSPQCPFVSFAPAAQNDLLNMIGTIAGPKGTPYEGGLFQISLSIPLSYPSQPPDCRFATKIWHPNSKALSFRVVLISVAALIGSPGQFMEEEGGTSMPLRPKAAQMWLENSAEFEKTAQEWTRRYAMSFQTEG</sequence>
<organism evidence="3 4">
    <name type="scientific">Aspergillus fijiensis CBS 313.89</name>
    <dbReference type="NCBI Taxonomy" id="1448319"/>
    <lineage>
        <taxon>Eukaryota</taxon>
        <taxon>Fungi</taxon>
        <taxon>Dikarya</taxon>
        <taxon>Ascomycota</taxon>
        <taxon>Pezizomycotina</taxon>
        <taxon>Eurotiomycetes</taxon>
        <taxon>Eurotiomycetidae</taxon>
        <taxon>Eurotiales</taxon>
        <taxon>Aspergillaceae</taxon>
        <taxon>Aspergillus</taxon>
    </lineage>
</organism>
<feature type="domain" description="UBC core" evidence="2">
    <location>
        <begin position="25"/>
        <end position="169"/>
    </location>
</feature>
<dbReference type="OrthoDB" id="10069349at2759"/>
<keyword evidence="1" id="KW-0833">Ubl conjugation pathway</keyword>
<reference evidence="3 4" key="1">
    <citation type="submission" date="2018-02" db="EMBL/GenBank/DDBJ databases">
        <title>The genomes of Aspergillus section Nigri reveals drivers in fungal speciation.</title>
        <authorList>
            <consortium name="DOE Joint Genome Institute"/>
            <person name="Vesth T.C."/>
            <person name="Nybo J."/>
            <person name="Theobald S."/>
            <person name="Brandl J."/>
            <person name="Frisvad J.C."/>
            <person name="Nielsen K.F."/>
            <person name="Lyhne E.K."/>
            <person name="Kogle M.E."/>
            <person name="Kuo A."/>
            <person name="Riley R."/>
            <person name="Clum A."/>
            <person name="Nolan M."/>
            <person name="Lipzen A."/>
            <person name="Salamov A."/>
            <person name="Henrissat B."/>
            <person name="Wiebenga A."/>
            <person name="De vries R.P."/>
            <person name="Grigoriev I.V."/>
            <person name="Mortensen U.H."/>
            <person name="Andersen M.R."/>
            <person name="Baker S.E."/>
        </authorList>
    </citation>
    <scope>NUCLEOTIDE SEQUENCE [LARGE SCALE GENOMIC DNA]</scope>
    <source>
        <strain evidence="3 4">CBS 313.89</strain>
    </source>
</reference>
<dbReference type="SMART" id="SM00212">
    <property type="entry name" value="UBCc"/>
    <property type="match status" value="1"/>
</dbReference>
<dbReference type="Proteomes" id="UP000249789">
    <property type="component" value="Unassembled WGS sequence"/>
</dbReference>
<evidence type="ECO:0000256" key="1">
    <source>
        <dbReference type="ARBA" id="ARBA00022786"/>
    </source>
</evidence>
<dbReference type="Gene3D" id="3.10.110.10">
    <property type="entry name" value="Ubiquitin Conjugating Enzyme"/>
    <property type="match status" value="2"/>
</dbReference>
<keyword evidence="4" id="KW-1185">Reference proteome</keyword>
<dbReference type="InterPro" id="IPR000608">
    <property type="entry name" value="UBC"/>
</dbReference>